<dbReference type="EMBL" id="CP113524">
    <property type="protein sequence ID" value="WAJ23074.1"/>
    <property type="molecule type" value="Genomic_DNA"/>
</dbReference>
<keyword evidence="1" id="KW-0472">Membrane</keyword>
<keyword evidence="1" id="KW-0812">Transmembrane</keyword>
<evidence type="ECO:0000256" key="1">
    <source>
        <dbReference type="SAM" id="Phobius"/>
    </source>
</evidence>
<keyword evidence="3" id="KW-1185">Reference proteome</keyword>
<reference evidence="2" key="1">
    <citation type="submission" date="2022-11" db="EMBL/GenBank/DDBJ databases">
        <title>Lacrimispora xylanolytica sy1, complete genome.</title>
        <authorList>
            <person name="Choi S."/>
        </authorList>
    </citation>
    <scope>NUCLEOTIDE SEQUENCE</scope>
    <source>
        <strain evidence="2">Sy1</strain>
    </source>
</reference>
<protein>
    <submittedName>
        <fullName evidence="2">Uncharacterized protein</fullName>
    </submittedName>
</protein>
<dbReference type="RefSeq" id="WP_024838672.1">
    <property type="nucleotide sequence ID" value="NZ_CP113524.1"/>
</dbReference>
<proteinExistence type="predicted"/>
<name>A0ABY7A9G0_9FIRM</name>
<evidence type="ECO:0000313" key="3">
    <source>
        <dbReference type="Proteomes" id="UP001163115"/>
    </source>
</evidence>
<dbReference type="Proteomes" id="UP001163115">
    <property type="component" value="Chromosome"/>
</dbReference>
<feature type="transmembrane region" description="Helical" evidence="1">
    <location>
        <begin position="6"/>
        <end position="24"/>
    </location>
</feature>
<keyword evidence="1" id="KW-1133">Transmembrane helix</keyword>
<organism evidence="2 3">
    <name type="scientific">Lacrimispora xylanolytica</name>
    <dbReference type="NCBI Taxonomy" id="29375"/>
    <lineage>
        <taxon>Bacteria</taxon>
        <taxon>Bacillati</taxon>
        <taxon>Bacillota</taxon>
        <taxon>Clostridia</taxon>
        <taxon>Lachnospirales</taxon>
        <taxon>Lachnospiraceae</taxon>
        <taxon>Lacrimispora</taxon>
    </lineage>
</organism>
<accession>A0ABY7A9G0</accession>
<sequence length="100" mass="11850">MNNVTSIVVLIAFILGIMLLFNLYTRMLSKIQQNSIRRRLEKGKVNDQQLIKLCNAADKGRNRKFMAIFMYGIFFKSFLNMQEDIYRLYKAEIDKRGLTY</sequence>
<evidence type="ECO:0000313" key="2">
    <source>
        <dbReference type="EMBL" id="WAJ23074.1"/>
    </source>
</evidence>
<gene>
    <name evidence="2" type="ORF">OW255_16095</name>
</gene>